<evidence type="ECO:0000256" key="9">
    <source>
        <dbReference type="ARBA" id="ARBA00022989"/>
    </source>
</evidence>
<dbReference type="EMBL" id="BAABME010004578">
    <property type="protein sequence ID" value="GAA0162872.1"/>
    <property type="molecule type" value="Genomic_DNA"/>
</dbReference>
<dbReference type="InterPro" id="IPR000719">
    <property type="entry name" value="Prot_kinase_dom"/>
</dbReference>
<dbReference type="GO" id="GO:0005524">
    <property type="term" value="F:ATP binding"/>
    <property type="evidence" value="ECO:0007669"/>
    <property type="project" value="UniProtKB-UniRule"/>
</dbReference>
<evidence type="ECO:0000313" key="15">
    <source>
        <dbReference type="EMBL" id="GAA0162872.1"/>
    </source>
</evidence>
<keyword evidence="6 12" id="KW-0547">Nucleotide-binding</keyword>
<dbReference type="InterPro" id="IPR025287">
    <property type="entry name" value="WAK_GUB"/>
</dbReference>
<dbReference type="Gene3D" id="3.30.200.20">
    <property type="entry name" value="Phosphorylase Kinase, domain 1"/>
    <property type="match status" value="1"/>
</dbReference>
<keyword evidence="16" id="KW-1185">Reference proteome</keyword>
<keyword evidence="10 13" id="KW-0472">Membrane</keyword>
<keyword evidence="9 13" id="KW-1133">Transmembrane helix</keyword>
<evidence type="ECO:0000256" key="8">
    <source>
        <dbReference type="ARBA" id="ARBA00022840"/>
    </source>
</evidence>
<reference evidence="15 16" key="1">
    <citation type="submission" date="2024-01" db="EMBL/GenBank/DDBJ databases">
        <title>The complete chloroplast genome sequence of Lithospermum erythrorhizon: insights into the phylogenetic relationship among Boraginaceae species and the maternal lineages of purple gromwells.</title>
        <authorList>
            <person name="Okada T."/>
            <person name="Watanabe K."/>
        </authorList>
    </citation>
    <scope>NUCLEOTIDE SEQUENCE [LARGE SCALE GENOMIC DNA]</scope>
</reference>
<evidence type="ECO:0000256" key="10">
    <source>
        <dbReference type="ARBA" id="ARBA00023136"/>
    </source>
</evidence>
<evidence type="ECO:0000256" key="3">
    <source>
        <dbReference type="ARBA" id="ARBA00022679"/>
    </source>
</evidence>
<keyword evidence="4 13" id="KW-0812">Transmembrane</keyword>
<evidence type="ECO:0000259" key="14">
    <source>
        <dbReference type="PROSITE" id="PS50011"/>
    </source>
</evidence>
<keyword evidence="7" id="KW-0418">Kinase</keyword>
<keyword evidence="15" id="KW-0675">Receptor</keyword>
<dbReference type="Pfam" id="PF07714">
    <property type="entry name" value="PK_Tyr_Ser-Thr"/>
    <property type="match status" value="1"/>
</dbReference>
<dbReference type="GO" id="GO:0005886">
    <property type="term" value="C:plasma membrane"/>
    <property type="evidence" value="ECO:0007669"/>
    <property type="project" value="UniProtKB-ARBA"/>
</dbReference>
<dbReference type="FunFam" id="3.30.200.20:FF:000446">
    <property type="entry name" value="Wall-associated receptor kinase-like 20"/>
    <property type="match status" value="1"/>
</dbReference>
<dbReference type="CDD" id="cd14066">
    <property type="entry name" value="STKc_IRAK"/>
    <property type="match status" value="1"/>
</dbReference>
<evidence type="ECO:0000256" key="13">
    <source>
        <dbReference type="SAM" id="Phobius"/>
    </source>
</evidence>
<evidence type="ECO:0000256" key="5">
    <source>
        <dbReference type="ARBA" id="ARBA00022729"/>
    </source>
</evidence>
<sequence>MNSLFMHLSIKQQRSKKALKFIQLMEEKNSLHRITILMFFFLLLSCIKKATGAPRCPNCGSTLVPYPLSTGPDCGDQAYKVSCKGGTLYFNALQNASYVITSINPVAQKFTLRPPSLFPNTCLSSDLPSEGIALDQSLPFNITGSNTILLMNCTDNMLHLQVPINCSSTCACHLYINSVPAAAPCNKIELCCAFRTGGSQNEYIIRVHDHGCLAYQSYVNLDQSQPFSKWPQPGLELMWATPPEPLCNTVNDCRGLLYSRCLTDPQNAGKKRCFCKKGRYWDPGMGECRKCRHGSPSPCKMKSKTIPVVLATMGTLLLVTLSGFLVYFQRVRAKREAVKVLVKEREEILNANKTGKSAKIFSGKDIRKATNNFLKDNLLGSGGFGEVFKGTLDDGSFIAVKRAKPGNTKGTLQVLNEVKILCQVNHRFLVRLLGCCVELEEPLLIYEYVPNGTLFDHLHGFHLHQWDPLNWIRRLTIAYQTAEGLAYLHSSAEPPIYHRDVKSSNILLDEKLDAKVADFGLSRLVELTERDNTHINTSAQGTLGYLDPEYYVNLQLTEKSDVYSFGVVLFELLTSKKAIDFNRDEEHVNLVVYMKRVMNEERLIDVVDDYLMKGASKADIDTMTAMANLAAACLDERRQNRPSMKEVADEIEYIIGIVQGQASK</sequence>
<keyword evidence="8 12" id="KW-0067">ATP-binding</keyword>
<dbReference type="SUPFAM" id="SSF56112">
    <property type="entry name" value="Protein kinase-like (PK-like)"/>
    <property type="match status" value="1"/>
</dbReference>
<accession>A0AAV3QIH0</accession>
<gene>
    <name evidence="15" type="ORF">LIER_18872</name>
</gene>
<dbReference type="Proteomes" id="UP001454036">
    <property type="component" value="Unassembled WGS sequence"/>
</dbReference>
<dbReference type="SMART" id="SM00220">
    <property type="entry name" value="S_TKc"/>
    <property type="match status" value="1"/>
</dbReference>
<organism evidence="15 16">
    <name type="scientific">Lithospermum erythrorhizon</name>
    <name type="common">Purple gromwell</name>
    <name type="synonym">Lithospermum officinale var. erythrorhizon</name>
    <dbReference type="NCBI Taxonomy" id="34254"/>
    <lineage>
        <taxon>Eukaryota</taxon>
        <taxon>Viridiplantae</taxon>
        <taxon>Streptophyta</taxon>
        <taxon>Embryophyta</taxon>
        <taxon>Tracheophyta</taxon>
        <taxon>Spermatophyta</taxon>
        <taxon>Magnoliopsida</taxon>
        <taxon>eudicotyledons</taxon>
        <taxon>Gunneridae</taxon>
        <taxon>Pentapetalae</taxon>
        <taxon>asterids</taxon>
        <taxon>lamiids</taxon>
        <taxon>Boraginales</taxon>
        <taxon>Boraginaceae</taxon>
        <taxon>Boraginoideae</taxon>
        <taxon>Lithospermeae</taxon>
        <taxon>Lithospermum</taxon>
    </lineage>
</organism>
<keyword evidence="3" id="KW-0808">Transferase</keyword>
<dbReference type="Gene3D" id="1.10.510.10">
    <property type="entry name" value="Transferase(Phosphotransferase) domain 1"/>
    <property type="match status" value="1"/>
</dbReference>
<dbReference type="Pfam" id="PF13947">
    <property type="entry name" value="GUB_WAK_bind"/>
    <property type="match status" value="1"/>
</dbReference>
<dbReference type="PROSITE" id="PS00107">
    <property type="entry name" value="PROTEIN_KINASE_ATP"/>
    <property type="match status" value="1"/>
</dbReference>
<proteinExistence type="predicted"/>
<protein>
    <submittedName>
        <fullName evidence="15">Transmembrane signal receptor</fullName>
    </submittedName>
</protein>
<dbReference type="InterPro" id="IPR017441">
    <property type="entry name" value="Protein_kinase_ATP_BS"/>
</dbReference>
<evidence type="ECO:0000256" key="2">
    <source>
        <dbReference type="ARBA" id="ARBA00022527"/>
    </source>
</evidence>
<name>A0AAV3QIH0_LITER</name>
<evidence type="ECO:0000256" key="6">
    <source>
        <dbReference type="ARBA" id="ARBA00022741"/>
    </source>
</evidence>
<keyword evidence="5" id="KW-0732">Signal</keyword>
<dbReference type="PROSITE" id="PS50011">
    <property type="entry name" value="PROTEIN_KINASE_DOM"/>
    <property type="match status" value="1"/>
</dbReference>
<feature type="binding site" evidence="12">
    <location>
        <position position="401"/>
    </location>
    <ligand>
        <name>ATP</name>
        <dbReference type="ChEBI" id="CHEBI:30616"/>
    </ligand>
</feature>
<dbReference type="GO" id="GO:0030247">
    <property type="term" value="F:polysaccharide binding"/>
    <property type="evidence" value="ECO:0007669"/>
    <property type="project" value="InterPro"/>
</dbReference>
<dbReference type="PANTHER" id="PTHR46008:SF25">
    <property type="entry name" value="PROTEIN KINASE DOMAIN-CONTAINING PROTEIN"/>
    <property type="match status" value="1"/>
</dbReference>
<evidence type="ECO:0000256" key="11">
    <source>
        <dbReference type="ARBA" id="ARBA00023180"/>
    </source>
</evidence>
<dbReference type="InterPro" id="IPR011009">
    <property type="entry name" value="Kinase-like_dom_sf"/>
</dbReference>
<comment type="caution">
    <text evidence="15">The sequence shown here is derived from an EMBL/GenBank/DDBJ whole genome shotgun (WGS) entry which is preliminary data.</text>
</comment>
<dbReference type="PROSITE" id="PS00108">
    <property type="entry name" value="PROTEIN_KINASE_ST"/>
    <property type="match status" value="1"/>
</dbReference>
<feature type="transmembrane region" description="Helical" evidence="13">
    <location>
        <begin position="306"/>
        <end position="328"/>
    </location>
</feature>
<evidence type="ECO:0000256" key="12">
    <source>
        <dbReference type="PROSITE-ProRule" id="PRU10141"/>
    </source>
</evidence>
<dbReference type="PANTHER" id="PTHR46008">
    <property type="entry name" value="LEAF RUST 10 DISEASE-RESISTANCE LOCUS RECEPTOR-LIKE PROTEIN KINASE-LIKE 1.4"/>
    <property type="match status" value="1"/>
</dbReference>
<evidence type="ECO:0000256" key="1">
    <source>
        <dbReference type="ARBA" id="ARBA00004167"/>
    </source>
</evidence>
<dbReference type="GO" id="GO:0004674">
    <property type="term" value="F:protein serine/threonine kinase activity"/>
    <property type="evidence" value="ECO:0007669"/>
    <property type="project" value="UniProtKB-KW"/>
</dbReference>
<dbReference type="InterPro" id="IPR008271">
    <property type="entry name" value="Ser/Thr_kinase_AS"/>
</dbReference>
<evidence type="ECO:0000256" key="4">
    <source>
        <dbReference type="ARBA" id="ARBA00022692"/>
    </source>
</evidence>
<keyword evidence="11" id="KW-0325">Glycoprotein</keyword>
<comment type="subcellular location">
    <subcellularLocation>
        <location evidence="1">Membrane</location>
        <topology evidence="1">Single-pass membrane protein</topology>
    </subcellularLocation>
</comment>
<dbReference type="AlphaFoldDB" id="A0AAV3QIH0"/>
<evidence type="ECO:0000313" key="16">
    <source>
        <dbReference type="Proteomes" id="UP001454036"/>
    </source>
</evidence>
<keyword evidence="2" id="KW-0723">Serine/threonine-protein kinase</keyword>
<evidence type="ECO:0000256" key="7">
    <source>
        <dbReference type="ARBA" id="ARBA00022777"/>
    </source>
</evidence>
<dbReference type="FunFam" id="1.10.510.10:FF:000161">
    <property type="entry name" value="Wall-associated receptor kinase-like 20"/>
    <property type="match status" value="1"/>
</dbReference>
<feature type="domain" description="Protein kinase" evidence="14">
    <location>
        <begin position="373"/>
        <end position="654"/>
    </location>
</feature>
<dbReference type="InterPro" id="IPR001245">
    <property type="entry name" value="Ser-Thr/Tyr_kinase_cat_dom"/>
</dbReference>